<evidence type="ECO:0000313" key="2">
    <source>
        <dbReference type="Proteomes" id="UP000815325"/>
    </source>
</evidence>
<organism evidence="1 2">
    <name type="scientific">Dunaliella salina</name>
    <name type="common">Green alga</name>
    <name type="synonym">Protococcus salinus</name>
    <dbReference type="NCBI Taxonomy" id="3046"/>
    <lineage>
        <taxon>Eukaryota</taxon>
        <taxon>Viridiplantae</taxon>
        <taxon>Chlorophyta</taxon>
        <taxon>core chlorophytes</taxon>
        <taxon>Chlorophyceae</taxon>
        <taxon>CS clade</taxon>
        <taxon>Chlamydomonadales</taxon>
        <taxon>Dunaliellaceae</taxon>
        <taxon>Dunaliella</taxon>
    </lineage>
</organism>
<keyword evidence="2" id="KW-1185">Reference proteome</keyword>
<name>A0ABQ7G6R7_DUNSA</name>
<dbReference type="EMBL" id="MU070058">
    <property type="protein sequence ID" value="KAF5830296.1"/>
    <property type="molecule type" value="Genomic_DNA"/>
</dbReference>
<accession>A0ABQ7G6R7</accession>
<reference evidence="1" key="1">
    <citation type="submission" date="2017-08" db="EMBL/GenBank/DDBJ databases">
        <authorList>
            <person name="Polle J.E."/>
            <person name="Barry K."/>
            <person name="Cushman J."/>
            <person name="Schmutz J."/>
            <person name="Tran D."/>
            <person name="Hathwaick L.T."/>
            <person name="Yim W.C."/>
            <person name="Jenkins J."/>
            <person name="Mckie-Krisberg Z.M."/>
            <person name="Prochnik S."/>
            <person name="Lindquist E."/>
            <person name="Dockter R.B."/>
            <person name="Adam C."/>
            <person name="Molina H."/>
            <person name="Bunkerborg J."/>
            <person name="Jin E."/>
            <person name="Buchheim M."/>
            <person name="Magnuson J."/>
        </authorList>
    </citation>
    <scope>NUCLEOTIDE SEQUENCE</scope>
    <source>
        <strain evidence="1">CCAP 19/18</strain>
    </source>
</reference>
<sequence>MANSADGDQGQHATHLLDLPGDLLVKIMFGSQTSSPNEPLLASYSGYLAAIDRSRDRHAFYCTCRAIRENAAVNSCISRLRLEVSEFNMDGTEAHPPFPHLAHSLRTFPKHARPLTSLLLCKVGAGGQERERAEDSGWGFAGDGPFFFDVWEGLVSDPQARAVLGDVQELTLQVCLL</sequence>
<protein>
    <submittedName>
        <fullName evidence="1">Uncharacterized protein</fullName>
    </submittedName>
</protein>
<dbReference type="Proteomes" id="UP000815325">
    <property type="component" value="Unassembled WGS sequence"/>
</dbReference>
<gene>
    <name evidence="1" type="ORF">DUNSADRAFT_14770</name>
</gene>
<proteinExistence type="predicted"/>
<comment type="caution">
    <text evidence="1">The sequence shown here is derived from an EMBL/GenBank/DDBJ whole genome shotgun (WGS) entry which is preliminary data.</text>
</comment>
<evidence type="ECO:0000313" key="1">
    <source>
        <dbReference type="EMBL" id="KAF5830296.1"/>
    </source>
</evidence>